<dbReference type="EMBL" id="JACOPB010000006">
    <property type="protein sequence ID" value="MBC5709176.1"/>
    <property type="molecule type" value="Genomic_DNA"/>
</dbReference>
<reference evidence="1 2" key="1">
    <citation type="submission" date="2020-08" db="EMBL/GenBank/DDBJ databases">
        <title>Genome public.</title>
        <authorList>
            <person name="Liu C."/>
            <person name="Sun Q."/>
        </authorList>
    </citation>
    <scope>NUCLEOTIDE SEQUENCE [LARGE SCALE GENOMIC DNA]</scope>
    <source>
        <strain evidence="1 2">NSJ-66</strain>
    </source>
</reference>
<proteinExistence type="predicted"/>
<comment type="caution">
    <text evidence="1">The sequence shown here is derived from an EMBL/GenBank/DDBJ whole genome shotgun (WGS) entry which is preliminary data.</text>
</comment>
<accession>A0ABR7H7S0</accession>
<evidence type="ECO:0000313" key="2">
    <source>
        <dbReference type="Proteomes" id="UP000634672"/>
    </source>
</evidence>
<keyword evidence="2" id="KW-1185">Reference proteome</keyword>
<dbReference type="Proteomes" id="UP000634672">
    <property type="component" value="Unassembled WGS sequence"/>
</dbReference>
<dbReference type="RefSeq" id="WP_187022254.1">
    <property type="nucleotide sequence ID" value="NZ_JACOPB010000006.1"/>
</dbReference>
<gene>
    <name evidence="1" type="ORF">H8S75_14555</name>
</gene>
<evidence type="ECO:0000313" key="1">
    <source>
        <dbReference type="EMBL" id="MBC5709176.1"/>
    </source>
</evidence>
<sequence>MTDGARVVIEERDGEIQFTAEQTSVKDLMSILGYYTGFVVTKAVKCGADADDIRQAVVEIVLDSVAGMKDVGRI</sequence>
<protein>
    <submittedName>
        <fullName evidence="1">Uncharacterized protein</fullName>
    </submittedName>
</protein>
<name>A0ABR7H7S0_9FIRM</name>
<organism evidence="1 2">
    <name type="scientific">Hungatella hominis</name>
    <dbReference type="NCBI Taxonomy" id="2763050"/>
    <lineage>
        <taxon>Bacteria</taxon>
        <taxon>Bacillati</taxon>
        <taxon>Bacillota</taxon>
        <taxon>Clostridia</taxon>
        <taxon>Lachnospirales</taxon>
        <taxon>Lachnospiraceae</taxon>
        <taxon>Hungatella</taxon>
    </lineage>
</organism>